<accession>A0ACC1Q9L7</accession>
<dbReference type="Proteomes" id="UP001144978">
    <property type="component" value="Unassembled WGS sequence"/>
</dbReference>
<organism evidence="1 2">
    <name type="scientific">Trametes sanguinea</name>
    <dbReference type="NCBI Taxonomy" id="158606"/>
    <lineage>
        <taxon>Eukaryota</taxon>
        <taxon>Fungi</taxon>
        <taxon>Dikarya</taxon>
        <taxon>Basidiomycota</taxon>
        <taxon>Agaricomycotina</taxon>
        <taxon>Agaricomycetes</taxon>
        <taxon>Polyporales</taxon>
        <taxon>Polyporaceae</taxon>
        <taxon>Trametes</taxon>
    </lineage>
</organism>
<sequence length="1175" mass="127250">MSSQQDSAYAIVDSQIQAIRSLHLLLELELRTFLEEHSMPPARPEQWTKQLVSSLLSLNSDYLVQISQKVENQARKYRTSAAVVDFEAKLAAVHRFIEEKGGELPAVEHRLECARDIWSPYHQKFVEELLDTTRQCHSAQVSRTLALVQPYKTSESIWANVAPAIDRLRSLSSQRNDILRRALIIDQHAALHWDGEVEPPPDEVHGFVETLKSLRLEIKGQAQSQNIALTKLHAETVAAGSRPDAVSDGCGEMVNLMDLADAVTQYASLTRFLDLLDEMKDQIDDAMKKMALKLATATATFESLSAANLDVNGSLGTADPPFEDVQWICLGEARCKTAAKLIQSSPLIPKLSSSSNLISKHGPYAQSVDEMPAANELAHLPVRPATRSSRGRHAQVQILLCVAHEVQDEHASPVARDIDVGAVMPDEDSSMSEGPYSADEAAERHRGEHGSFSRNVHGHSGNGATQGDWQAHPHHDEVPRYQVPMGFPVRVTPEGFLNHHRSAANYAQQSSIPVMLPPPPPPLPPLPAFSPHLAFGYPPGPNVPPTAYGPQNGMFSLPPSVLGYPRPPPMASFPFPNIHPFLLPKVSPHTQFNVPFQGPPAPPQFNMPTQGIPSTPNSHPLHFPPLLQAHGGFASASMLASSTAQLGPPPASGQSEPFNPDMPDIQTAEVNSRPEACPDGEIDSPIPTPPPILGKRARSLDSDAGHDSTISSPRRPQRKRTHLSASNEAVGTTSLSAPSGDTTAPLARSRNSAVETALDTESGHGELGDYSLPLRSCSPVLGEGEDAGELVKPSPEASLINALPSSNAAREDAVYLSGRNNEAPKEPERERYELQDKNSLTTTRPCSSQSHAPSSTAQAEGDVVVESDSTCHDFDDILHARSPCRSPSQMPHHHLEELPYIRAADGEEHEVEQGELSTAHGTKVTLRVAPSGTLPIVANSPSHPLDTISSVKRSSVDQARGPRLCPEETREALPSQESSISGALQQSPDPALSVSGRSGPLIAPVPAVSRPSPVSRSLQEGLNPHPHPHPASAPHVMSAPIPPIVECGEDAEYSPYHQPPSGGAYTLQPPHPYEDASSVQPCTEEFIGLVSAVSTGIDDNMPVSVADGTVSHWETMASSATEEDMAARATEETMASRATEEDMAPARRKRPWHQARRRPCCAVDHRRQRRECWWW</sequence>
<gene>
    <name evidence="1" type="ORF">NUW54_g494</name>
</gene>
<evidence type="ECO:0000313" key="1">
    <source>
        <dbReference type="EMBL" id="KAJ3017842.1"/>
    </source>
</evidence>
<name>A0ACC1Q9L7_9APHY</name>
<comment type="caution">
    <text evidence="1">The sequence shown here is derived from an EMBL/GenBank/DDBJ whole genome shotgun (WGS) entry which is preliminary data.</text>
</comment>
<reference evidence="1" key="1">
    <citation type="submission" date="2022-08" db="EMBL/GenBank/DDBJ databases">
        <title>Genome Sequence of Pycnoporus sanguineus.</title>
        <authorList>
            <person name="Buettner E."/>
        </authorList>
    </citation>
    <scope>NUCLEOTIDE SEQUENCE</scope>
    <source>
        <strain evidence="1">CG-C14</strain>
    </source>
</reference>
<evidence type="ECO:0000313" key="2">
    <source>
        <dbReference type="Proteomes" id="UP001144978"/>
    </source>
</evidence>
<protein>
    <submittedName>
        <fullName evidence="1">Uncharacterized protein</fullName>
    </submittedName>
</protein>
<dbReference type="EMBL" id="JANSHE010000063">
    <property type="protein sequence ID" value="KAJ3017842.1"/>
    <property type="molecule type" value="Genomic_DNA"/>
</dbReference>
<proteinExistence type="predicted"/>
<keyword evidence="2" id="KW-1185">Reference proteome</keyword>